<dbReference type="Gene3D" id="3.40.50.300">
    <property type="entry name" value="P-loop containing nucleotide triphosphate hydrolases"/>
    <property type="match status" value="1"/>
</dbReference>
<gene>
    <name evidence="1" type="ORF">KHA94_13505</name>
</gene>
<dbReference type="Proteomes" id="UP000681027">
    <property type="component" value="Unassembled WGS sequence"/>
</dbReference>
<reference evidence="1 2" key="1">
    <citation type="submission" date="2021-05" db="EMBL/GenBank/DDBJ databases">
        <title>Novel Bacillus species.</title>
        <authorList>
            <person name="Liu G."/>
        </authorList>
    </citation>
    <scope>NUCLEOTIDE SEQUENCE [LARGE SCALE GENOMIC DNA]</scope>
    <source>
        <strain evidence="1 2">FJAT-49705</strain>
    </source>
</reference>
<dbReference type="SUPFAM" id="SSF52540">
    <property type="entry name" value="P-loop containing nucleoside triphosphate hydrolases"/>
    <property type="match status" value="1"/>
</dbReference>
<dbReference type="InterPro" id="IPR027417">
    <property type="entry name" value="P-loop_NTPase"/>
</dbReference>
<comment type="caution">
    <text evidence="1">The sequence shown here is derived from an EMBL/GenBank/DDBJ whole genome shotgun (WGS) entry which is preliminary data.</text>
</comment>
<dbReference type="RefSeq" id="WP_213102657.1">
    <property type="nucleotide sequence ID" value="NZ_JAGYPM010000003.1"/>
</dbReference>
<keyword evidence="2" id="KW-1185">Reference proteome</keyword>
<dbReference type="EMBL" id="JAGYPM010000003">
    <property type="protein sequence ID" value="MBS4191200.1"/>
    <property type="molecule type" value="Genomic_DNA"/>
</dbReference>
<organism evidence="1 2">
    <name type="scientific">Cytobacillus citreus</name>
    <dbReference type="NCBI Taxonomy" id="2833586"/>
    <lineage>
        <taxon>Bacteria</taxon>
        <taxon>Bacillati</taxon>
        <taxon>Bacillota</taxon>
        <taxon>Bacilli</taxon>
        <taxon>Bacillales</taxon>
        <taxon>Bacillaceae</taxon>
        <taxon>Cytobacillus</taxon>
    </lineage>
</organism>
<protein>
    <submittedName>
        <fullName evidence="1">AAA family ATPase</fullName>
    </submittedName>
</protein>
<evidence type="ECO:0000313" key="2">
    <source>
        <dbReference type="Proteomes" id="UP000681027"/>
    </source>
</evidence>
<sequence length="155" mass="18036">MHYKEGNDIKVYIVWGSPASGKTTYVKKHMHVGDMVVDLDYLKQSISLAGKTNTGDNLLNVSLSIREHIYSLIEYRELMRCNNIWVVAGLPKQIDREYLFNRLRATDIIHIHATREECVQRAINDDERSDKDLQLLIINKWFDTFESDNPPCPKK</sequence>
<evidence type="ECO:0000313" key="1">
    <source>
        <dbReference type="EMBL" id="MBS4191200.1"/>
    </source>
</evidence>
<accession>A0ABS5NTP7</accession>
<proteinExistence type="predicted"/>
<name>A0ABS5NTP7_9BACI</name>